<sequence>MPEMADPKEDSSSSDFIERLQNDKVKDRDEKKEMTRAVHVLFAAAGTGKTRQIFELLQRHWGFYMLPPNLEPTKITSTEKKGRKGSDILGAQRYAASRDTYTMFEHHPQIDPNWDPEDVNVFQPIIVARNALLYEFLLRHPSATPTEWLWLQISCAAFDPFDALYRLFRLADTGYLGIDAETFLDAEIPGHLVPRCYSLLEERFWKPSGLPLCYCIDEAQTTIDNPQASAMFGHLYNSLTYFYALSRDEPLAARVVPGKQQSDQDEGDSTGQDAPWQMGDDMPTINPILLISGTSLNLEKLREMLAHFLTGSWGVDEPPVDCWEAYLVHNMFPLVSSDEEFWSLYQKHLADTISEISRTQGSADAHRASRLPLLSRSGRPLPLQDSGDGLELAQVHKWLQKPLDVAPLLDMLKMFGQIYRLVMDRKPRESPSKYVHLLADLEAALDCPDSEMIVSALALQLLTASSGSDSAFLQPFFQQAIRLLGESGKFSIDEVSSAVLNETTNPVALDSNFHDLALTFHEHLRNLYIRQLITSRSVGHRGRYRWSTIYIEEVMLLSQKLASENASLAEIRAIIDQARNRTNEAAVEALKQQIRKMKAAGKAQLVRDLFRAGIRAEIMSTPTIFQDQSYAELVTYGFALTERDGETIKYTLAEPIAVHAIMEYLRTEGGEDYHNLMRQWLVDTQDDHEVQAMFGKATEWFVAMSLDHIFRYQKDHVSTLPDLLNGSARREVLLKILAGSVSLNPQQGTPISKLGSVIRTDNLKLLPREPAVYTYHTPSTIWEWMKLYRTEGHHSIPTFMFPDIMAGPDLVFILENRSAIGKEEKEPHGTLQQPFSPSEKIVVAAQVKTGRSAKFEAAMETLIDSNWHSSTRENGRDEELTHWAGTTFLLLLICTGITVTQEKLDQWMMKNSGRIQGGRFFCVLDETVTSDVWGQDFVALADAIKTKKVEMRGGVMAQRQGGNRGNRSHRDGNASESQLPDRSKKRPRNT</sequence>
<organism evidence="3 4">
    <name type="scientific">Fusarium solani</name>
    <name type="common">Filamentous fungus</name>
    <dbReference type="NCBI Taxonomy" id="169388"/>
    <lineage>
        <taxon>Eukaryota</taxon>
        <taxon>Fungi</taxon>
        <taxon>Dikarya</taxon>
        <taxon>Ascomycota</taxon>
        <taxon>Pezizomycotina</taxon>
        <taxon>Sordariomycetes</taxon>
        <taxon>Hypocreomycetidae</taxon>
        <taxon>Hypocreales</taxon>
        <taxon>Nectriaceae</taxon>
        <taxon>Fusarium</taxon>
        <taxon>Fusarium solani species complex</taxon>
    </lineage>
</organism>
<evidence type="ECO:0000256" key="2">
    <source>
        <dbReference type="SAM" id="MobiDB-lite"/>
    </source>
</evidence>
<evidence type="ECO:0000256" key="1">
    <source>
        <dbReference type="SAM" id="Coils"/>
    </source>
</evidence>
<accession>A0A9P9GAR3</accession>
<feature type="region of interest" description="Disordered" evidence="2">
    <location>
        <begin position="952"/>
        <end position="990"/>
    </location>
</feature>
<feature type="region of interest" description="Disordered" evidence="2">
    <location>
        <begin position="255"/>
        <end position="278"/>
    </location>
</feature>
<feature type="coiled-coil region" evidence="1">
    <location>
        <begin position="561"/>
        <end position="600"/>
    </location>
</feature>
<dbReference type="AlphaFoldDB" id="A0A9P9GAR3"/>
<comment type="caution">
    <text evidence="3">The sequence shown here is derived from an EMBL/GenBank/DDBJ whole genome shotgun (WGS) entry which is preliminary data.</text>
</comment>
<evidence type="ECO:0000313" key="4">
    <source>
        <dbReference type="Proteomes" id="UP000736672"/>
    </source>
</evidence>
<dbReference type="Proteomes" id="UP000736672">
    <property type="component" value="Unassembled WGS sequence"/>
</dbReference>
<dbReference type="OrthoDB" id="5065752at2759"/>
<gene>
    <name evidence="3" type="ORF">B0J15DRAFT_471362</name>
</gene>
<name>A0A9P9GAR3_FUSSL</name>
<feature type="region of interest" description="Disordered" evidence="2">
    <location>
        <begin position="1"/>
        <end position="31"/>
    </location>
</feature>
<reference evidence="3" key="1">
    <citation type="journal article" date="2021" name="Nat. Commun.">
        <title>Genetic determinants of endophytism in the Arabidopsis root mycobiome.</title>
        <authorList>
            <person name="Mesny F."/>
            <person name="Miyauchi S."/>
            <person name="Thiergart T."/>
            <person name="Pickel B."/>
            <person name="Atanasova L."/>
            <person name="Karlsson M."/>
            <person name="Huettel B."/>
            <person name="Barry K.W."/>
            <person name="Haridas S."/>
            <person name="Chen C."/>
            <person name="Bauer D."/>
            <person name="Andreopoulos W."/>
            <person name="Pangilinan J."/>
            <person name="LaButti K."/>
            <person name="Riley R."/>
            <person name="Lipzen A."/>
            <person name="Clum A."/>
            <person name="Drula E."/>
            <person name="Henrissat B."/>
            <person name="Kohler A."/>
            <person name="Grigoriev I.V."/>
            <person name="Martin F.M."/>
            <person name="Hacquard S."/>
        </authorList>
    </citation>
    <scope>NUCLEOTIDE SEQUENCE</scope>
    <source>
        <strain evidence="3">FSSC 5 MPI-SDFR-AT-0091</strain>
    </source>
</reference>
<keyword evidence="4" id="KW-1185">Reference proteome</keyword>
<proteinExistence type="predicted"/>
<protein>
    <submittedName>
        <fullName evidence="3">Uncharacterized protein</fullName>
    </submittedName>
</protein>
<dbReference type="EMBL" id="JAGTJS010000024">
    <property type="protein sequence ID" value="KAH7235127.1"/>
    <property type="molecule type" value="Genomic_DNA"/>
</dbReference>
<keyword evidence="1" id="KW-0175">Coiled coil</keyword>
<evidence type="ECO:0000313" key="3">
    <source>
        <dbReference type="EMBL" id="KAH7235127.1"/>
    </source>
</evidence>